<dbReference type="Proteomes" id="UP001225072">
    <property type="component" value="Unassembled WGS sequence"/>
</dbReference>
<organism evidence="1 2">
    <name type="scientific">Chryseobacterium camelliae</name>
    <dbReference type="NCBI Taxonomy" id="1265445"/>
    <lineage>
        <taxon>Bacteria</taxon>
        <taxon>Pseudomonadati</taxon>
        <taxon>Bacteroidota</taxon>
        <taxon>Flavobacteriia</taxon>
        <taxon>Flavobacteriales</taxon>
        <taxon>Weeksellaceae</taxon>
        <taxon>Chryseobacterium group</taxon>
        <taxon>Chryseobacterium</taxon>
    </lineage>
</organism>
<evidence type="ECO:0000313" key="2">
    <source>
        <dbReference type="Proteomes" id="UP001225072"/>
    </source>
</evidence>
<sequence>MMFPAPIMPGKSGKASILEKRFYSIEIISTPFKNKISMETLKLKVSIFLLCIISAVHINGQFKTVEDSLDYDMHYKKYYDCKYEPGYVLIIRKKGTSIDPAKSWKPSKEGFVIRMEGIYDLEFSNGKRYRSGVIKNITKDSLTISSTMNENCAKYEGIPYEFFTYSLKDIRTARFINDRSLGIFSRKKISDYEVFAAMVDKAKLCPAVLTFPKRNNEVKVCHYYLTAQGYDILYETNGFLDYMEYPVYWQ</sequence>
<protein>
    <submittedName>
        <fullName evidence="1">Uncharacterized protein</fullName>
    </submittedName>
</protein>
<reference evidence="1 2" key="1">
    <citation type="submission" date="2023-07" db="EMBL/GenBank/DDBJ databases">
        <title>Functional and genomic diversity of the sorghum phyllosphere microbiome.</title>
        <authorList>
            <person name="Shade A."/>
        </authorList>
    </citation>
    <scope>NUCLEOTIDE SEQUENCE [LARGE SCALE GENOMIC DNA]</scope>
    <source>
        <strain evidence="1 2">SORGH_AS_1064</strain>
    </source>
</reference>
<keyword evidence="2" id="KW-1185">Reference proteome</keyword>
<accession>A0ABU0TJV5</accession>
<dbReference type="EMBL" id="JAUTAL010000001">
    <property type="protein sequence ID" value="MDQ1097327.1"/>
    <property type="molecule type" value="Genomic_DNA"/>
</dbReference>
<evidence type="ECO:0000313" key="1">
    <source>
        <dbReference type="EMBL" id="MDQ1097327.1"/>
    </source>
</evidence>
<comment type="caution">
    <text evidence="1">The sequence shown here is derived from an EMBL/GenBank/DDBJ whole genome shotgun (WGS) entry which is preliminary data.</text>
</comment>
<dbReference type="RefSeq" id="WP_307450760.1">
    <property type="nucleotide sequence ID" value="NZ_JAUTAL010000001.1"/>
</dbReference>
<name>A0ABU0TJV5_9FLAO</name>
<proteinExistence type="predicted"/>
<gene>
    <name evidence="1" type="ORF">QE404_002474</name>
</gene>